<organism evidence="2 3">
    <name type="scientific">Rhipicephalus microplus</name>
    <name type="common">Cattle tick</name>
    <name type="synonym">Boophilus microplus</name>
    <dbReference type="NCBI Taxonomy" id="6941"/>
    <lineage>
        <taxon>Eukaryota</taxon>
        <taxon>Metazoa</taxon>
        <taxon>Ecdysozoa</taxon>
        <taxon>Arthropoda</taxon>
        <taxon>Chelicerata</taxon>
        <taxon>Arachnida</taxon>
        <taxon>Acari</taxon>
        <taxon>Parasitiformes</taxon>
        <taxon>Ixodida</taxon>
        <taxon>Ixodoidea</taxon>
        <taxon>Ixodidae</taxon>
        <taxon>Rhipicephalinae</taxon>
        <taxon>Rhipicephalus</taxon>
        <taxon>Boophilus</taxon>
    </lineage>
</organism>
<name>A0A9J6DC68_RHIMP</name>
<accession>A0A9J6DC68</accession>
<gene>
    <name evidence="2" type="ORF">HPB51_021092</name>
</gene>
<keyword evidence="3" id="KW-1185">Reference proteome</keyword>
<protein>
    <recommendedName>
        <fullName evidence="4">Protein kinase domain-containing protein</fullName>
    </recommendedName>
</protein>
<reference evidence="2" key="2">
    <citation type="submission" date="2021-09" db="EMBL/GenBank/DDBJ databases">
        <authorList>
            <person name="Jia N."/>
            <person name="Wang J."/>
            <person name="Shi W."/>
            <person name="Du L."/>
            <person name="Sun Y."/>
            <person name="Zhan W."/>
            <person name="Jiang J."/>
            <person name="Wang Q."/>
            <person name="Zhang B."/>
            <person name="Ji P."/>
            <person name="Sakyi L.B."/>
            <person name="Cui X."/>
            <person name="Yuan T."/>
            <person name="Jiang B."/>
            <person name="Yang W."/>
            <person name="Lam T.T.-Y."/>
            <person name="Chang Q."/>
            <person name="Ding S."/>
            <person name="Wang X."/>
            <person name="Zhu J."/>
            <person name="Ruan X."/>
            <person name="Zhao L."/>
            <person name="Wei J."/>
            <person name="Que T."/>
            <person name="Du C."/>
            <person name="Cheng J."/>
            <person name="Dai P."/>
            <person name="Han X."/>
            <person name="Huang E."/>
            <person name="Gao Y."/>
            <person name="Liu J."/>
            <person name="Shao H."/>
            <person name="Ye R."/>
            <person name="Li L."/>
            <person name="Wei W."/>
            <person name="Wang X."/>
            <person name="Wang C."/>
            <person name="Huo Q."/>
            <person name="Li W."/>
            <person name="Guo W."/>
            <person name="Chen H."/>
            <person name="Chen S."/>
            <person name="Zhou L."/>
            <person name="Zhou L."/>
            <person name="Ni X."/>
            <person name="Tian J."/>
            <person name="Zhou Y."/>
            <person name="Sheng Y."/>
            <person name="Liu T."/>
            <person name="Pan Y."/>
            <person name="Xia L."/>
            <person name="Li J."/>
            <person name="Zhao F."/>
            <person name="Cao W."/>
        </authorList>
    </citation>
    <scope>NUCLEOTIDE SEQUENCE</scope>
    <source>
        <strain evidence="2">Rmic-2018</strain>
        <tissue evidence="2">Larvae</tissue>
    </source>
</reference>
<dbReference type="SUPFAM" id="SSF56112">
    <property type="entry name" value="Protein kinase-like (PK-like)"/>
    <property type="match status" value="1"/>
</dbReference>
<dbReference type="EMBL" id="JABSTU010000010">
    <property type="protein sequence ID" value="KAH8019733.1"/>
    <property type="molecule type" value="Genomic_DNA"/>
</dbReference>
<dbReference type="InterPro" id="IPR011009">
    <property type="entry name" value="Kinase-like_dom_sf"/>
</dbReference>
<dbReference type="Proteomes" id="UP000821866">
    <property type="component" value="Chromosome 8"/>
</dbReference>
<evidence type="ECO:0000256" key="1">
    <source>
        <dbReference type="SAM" id="MobiDB-lite"/>
    </source>
</evidence>
<evidence type="ECO:0000313" key="3">
    <source>
        <dbReference type="Proteomes" id="UP000821866"/>
    </source>
</evidence>
<proteinExistence type="predicted"/>
<sequence length="102" mass="11504">MSRQSARSAFASCQPYRHCPNDPRRTLHPASYKSLQIRTYHRLLLASDRVPGMMNDYVIIEKTGEGAYGAVYKAKYKATKKIVAIKKSWVEDGDEGIPVTTI</sequence>
<comment type="caution">
    <text evidence="2">The sequence shown here is derived from an EMBL/GenBank/DDBJ whole genome shotgun (WGS) entry which is preliminary data.</text>
</comment>
<evidence type="ECO:0000313" key="2">
    <source>
        <dbReference type="EMBL" id="KAH8019733.1"/>
    </source>
</evidence>
<dbReference type="Gene3D" id="3.30.200.20">
    <property type="entry name" value="Phosphorylase Kinase, domain 1"/>
    <property type="match status" value="1"/>
</dbReference>
<reference evidence="2" key="1">
    <citation type="journal article" date="2020" name="Cell">
        <title>Large-Scale Comparative Analyses of Tick Genomes Elucidate Their Genetic Diversity and Vector Capacities.</title>
        <authorList>
            <consortium name="Tick Genome and Microbiome Consortium (TIGMIC)"/>
            <person name="Jia N."/>
            <person name="Wang J."/>
            <person name="Shi W."/>
            <person name="Du L."/>
            <person name="Sun Y."/>
            <person name="Zhan W."/>
            <person name="Jiang J.F."/>
            <person name="Wang Q."/>
            <person name="Zhang B."/>
            <person name="Ji P."/>
            <person name="Bell-Sakyi L."/>
            <person name="Cui X.M."/>
            <person name="Yuan T.T."/>
            <person name="Jiang B.G."/>
            <person name="Yang W.F."/>
            <person name="Lam T.T."/>
            <person name="Chang Q.C."/>
            <person name="Ding S.J."/>
            <person name="Wang X.J."/>
            <person name="Zhu J.G."/>
            <person name="Ruan X.D."/>
            <person name="Zhao L."/>
            <person name="Wei J.T."/>
            <person name="Ye R.Z."/>
            <person name="Que T.C."/>
            <person name="Du C.H."/>
            <person name="Zhou Y.H."/>
            <person name="Cheng J.X."/>
            <person name="Dai P.F."/>
            <person name="Guo W.B."/>
            <person name="Han X.H."/>
            <person name="Huang E.J."/>
            <person name="Li L.F."/>
            <person name="Wei W."/>
            <person name="Gao Y.C."/>
            <person name="Liu J.Z."/>
            <person name="Shao H.Z."/>
            <person name="Wang X."/>
            <person name="Wang C.C."/>
            <person name="Yang T.C."/>
            <person name="Huo Q.B."/>
            <person name="Li W."/>
            <person name="Chen H.Y."/>
            <person name="Chen S.E."/>
            <person name="Zhou L.G."/>
            <person name="Ni X.B."/>
            <person name="Tian J.H."/>
            <person name="Sheng Y."/>
            <person name="Liu T."/>
            <person name="Pan Y.S."/>
            <person name="Xia L.Y."/>
            <person name="Li J."/>
            <person name="Zhao F."/>
            <person name="Cao W.C."/>
        </authorList>
    </citation>
    <scope>NUCLEOTIDE SEQUENCE</scope>
    <source>
        <strain evidence="2">Rmic-2018</strain>
    </source>
</reference>
<dbReference type="AlphaFoldDB" id="A0A9J6DC68"/>
<feature type="region of interest" description="Disordered" evidence="1">
    <location>
        <begin position="1"/>
        <end position="27"/>
    </location>
</feature>
<evidence type="ECO:0008006" key="4">
    <source>
        <dbReference type="Google" id="ProtNLM"/>
    </source>
</evidence>